<organism evidence="2 3">
    <name type="scientific">Lacibacter cauensis</name>
    <dbReference type="NCBI Taxonomy" id="510947"/>
    <lineage>
        <taxon>Bacteria</taxon>
        <taxon>Pseudomonadati</taxon>
        <taxon>Bacteroidota</taxon>
        <taxon>Chitinophagia</taxon>
        <taxon>Chitinophagales</taxon>
        <taxon>Chitinophagaceae</taxon>
        <taxon>Lacibacter</taxon>
    </lineage>
</organism>
<reference evidence="2 3" key="1">
    <citation type="journal article" date="2015" name="Stand. Genomic Sci.">
        <title>Genomic Encyclopedia of Bacterial and Archaeal Type Strains, Phase III: the genomes of soil and plant-associated and newly described type strains.</title>
        <authorList>
            <person name="Whitman W.B."/>
            <person name="Woyke T."/>
            <person name="Klenk H.P."/>
            <person name="Zhou Y."/>
            <person name="Lilburn T.G."/>
            <person name="Beck B.J."/>
            <person name="De Vos P."/>
            <person name="Vandamme P."/>
            <person name="Eisen J.A."/>
            <person name="Garrity G."/>
            <person name="Hugenholtz P."/>
            <person name="Kyrpides N.C."/>
        </authorList>
    </citation>
    <scope>NUCLEOTIDE SEQUENCE [LARGE SCALE GENOMIC DNA]</scope>
    <source>
        <strain evidence="2 3">CGMCC 1.7271</strain>
    </source>
</reference>
<comment type="caution">
    <text evidence="2">The sequence shown here is derived from an EMBL/GenBank/DDBJ whole genome shotgun (WGS) entry which is preliminary data.</text>
</comment>
<feature type="transmembrane region" description="Helical" evidence="1">
    <location>
        <begin position="38"/>
        <end position="60"/>
    </location>
</feature>
<evidence type="ECO:0000313" key="3">
    <source>
        <dbReference type="Proteomes" id="UP000316167"/>
    </source>
</evidence>
<evidence type="ECO:0000256" key="1">
    <source>
        <dbReference type="SAM" id="Phobius"/>
    </source>
</evidence>
<keyword evidence="1" id="KW-0812">Transmembrane</keyword>
<keyword evidence="3" id="KW-1185">Reference proteome</keyword>
<proteinExistence type="predicted"/>
<dbReference type="AlphaFoldDB" id="A0A562SVQ6"/>
<accession>A0A562SVQ6</accession>
<feature type="transmembrane region" description="Helical" evidence="1">
    <location>
        <begin position="72"/>
        <end position="91"/>
    </location>
</feature>
<dbReference type="Proteomes" id="UP000316167">
    <property type="component" value="Unassembled WGS sequence"/>
</dbReference>
<keyword evidence="1" id="KW-0472">Membrane</keyword>
<feature type="transmembrane region" description="Helical" evidence="1">
    <location>
        <begin position="6"/>
        <end position="26"/>
    </location>
</feature>
<gene>
    <name evidence="2" type="ORF">IQ13_0491</name>
</gene>
<name>A0A562SVQ6_9BACT</name>
<sequence>MRDLSIGGWTSILLGFGYIIYCAYGFDTNPNKKFYHKLFVRQTFLTHLVAALGLFCYGYYRCNNGHYQETFYFAPLIFLIALMFFNWLTRLATDRNILISTRWDSRPPQYKWYIDGFFSFLIVLIPILSSVLAMNKFRFGEFFR</sequence>
<evidence type="ECO:0000313" key="2">
    <source>
        <dbReference type="EMBL" id="TWI85331.1"/>
    </source>
</evidence>
<protein>
    <submittedName>
        <fullName evidence="2">Uncharacterized protein</fullName>
    </submittedName>
</protein>
<dbReference type="EMBL" id="VLLE01000002">
    <property type="protein sequence ID" value="TWI85331.1"/>
    <property type="molecule type" value="Genomic_DNA"/>
</dbReference>
<keyword evidence="1" id="KW-1133">Transmembrane helix</keyword>
<feature type="transmembrane region" description="Helical" evidence="1">
    <location>
        <begin position="112"/>
        <end position="134"/>
    </location>
</feature>